<evidence type="ECO:0000256" key="7">
    <source>
        <dbReference type="ARBA" id="ARBA00022884"/>
    </source>
</evidence>
<dbReference type="Pfam" id="PF17876">
    <property type="entry name" value="CSD2"/>
    <property type="match status" value="1"/>
</dbReference>
<name>A0ABN8BIB9_9LACO</name>
<comment type="caution">
    <text evidence="11">The sequence shown here is derived from an EMBL/GenBank/DDBJ whole genome shotgun (WGS) entry which is preliminary data.</text>
</comment>
<gene>
    <name evidence="8 11" type="primary">rnr</name>
    <name evidence="11" type="ORF">WFA24289_01630</name>
</gene>
<evidence type="ECO:0000256" key="3">
    <source>
        <dbReference type="ARBA" id="ARBA00022490"/>
    </source>
</evidence>
<protein>
    <recommendedName>
        <fullName evidence="8">Ribonuclease R</fullName>
        <shortName evidence="8">RNase R</shortName>
        <ecNumber evidence="8">3.1.13.1</ecNumber>
    </recommendedName>
</protein>
<dbReference type="Gene3D" id="2.40.50.140">
    <property type="entry name" value="Nucleic acid-binding proteins"/>
    <property type="match status" value="2"/>
</dbReference>
<evidence type="ECO:0000256" key="5">
    <source>
        <dbReference type="ARBA" id="ARBA00022801"/>
    </source>
</evidence>
<comment type="catalytic activity">
    <reaction evidence="1 8">
        <text>Exonucleolytic cleavage in the 3'- to 5'-direction to yield nucleoside 5'-phosphates.</text>
        <dbReference type="EC" id="3.1.13.1"/>
    </reaction>
</comment>
<evidence type="ECO:0000259" key="10">
    <source>
        <dbReference type="PROSITE" id="PS50126"/>
    </source>
</evidence>
<dbReference type="InterPro" id="IPR040476">
    <property type="entry name" value="CSD2"/>
</dbReference>
<evidence type="ECO:0000256" key="6">
    <source>
        <dbReference type="ARBA" id="ARBA00022839"/>
    </source>
</evidence>
<sequence length="800" mass="89243">MNEQTLQAQLASFLKANHTQSFSAQVLTDGLRLDDANAFTKVVQALAQLERDGKVIVNEASEFTFAPENQKMGIFHGNEKGFGFVKYDENELDVFISPANTLNALNGDEVAIEITRKSTDPSRGPEGKVTEIMTHHYEKVVGQFSLGSNKPGIIGSIKLTDKKILTYEFFVTDAGLTPQDGEVVTADIVTYPTAENPKEIYGVVTEVIGFKDEPGIDILQIVYNHDVPHEFPAEVLEQAKAIPDHVLDSEKADRVDITDQTLVTIDSIESKDLDDAVVVWKLPNGNFHLGVHIADVSNYVVEGTPLDAEAYNRGTSVYLTDRVIPMLPRNISNGIASLNPGVERLAMSADMEIDHNGEVVNHKLYTSVMKSHARMTYKAVNKILTDQDADTRAEYQELVPMFEAMEELHYIMVAKRKRRGAIEFDAPEAKIIVDENGKPTDIELRERGLSERMIESFMLAANETVAEHFDRLHVPFLYRIHETPDGQRAQSFFEFVQALGHPVKGDPNKLSPKLFQNILGELAETPEERMVSTMMLRSMKQAKYSNEPVGHFGLGAEYYTHFTSPIRRYPDLTVHRLIKWYEKNELGEEATAKYRDKLAQIGEDTSQKERRAVDTERDTDAMKKAEFMEEHVGETFDAVVSSVLKFGMFISLENTVEGLIHISNMTDDYYQYIDSHMALVGRRSHRIFQIGQNVKVRLVRVDKAQSALDFVLVDPKSAPTTTLRAPEPQNNGNNRGGKRRPNDHRSSNKPGSKPGNANKGGKFGGKFGGNREKFGGGGKVGGRGQKGLGRRKPTSPTRGS</sequence>
<evidence type="ECO:0000256" key="1">
    <source>
        <dbReference type="ARBA" id="ARBA00001849"/>
    </source>
</evidence>
<keyword evidence="4 8" id="KW-0540">Nuclease</keyword>
<dbReference type="InterPro" id="IPR012340">
    <property type="entry name" value="NA-bd_OB-fold"/>
</dbReference>
<dbReference type="GO" id="GO:0008859">
    <property type="term" value="F:exoribonuclease II activity"/>
    <property type="evidence" value="ECO:0007669"/>
    <property type="project" value="UniProtKB-EC"/>
</dbReference>
<dbReference type="PANTHER" id="PTHR23355">
    <property type="entry name" value="RIBONUCLEASE"/>
    <property type="match status" value="1"/>
</dbReference>
<evidence type="ECO:0000313" key="11">
    <source>
        <dbReference type="EMBL" id="CAH0417298.1"/>
    </source>
</evidence>
<feature type="region of interest" description="Disordered" evidence="9">
    <location>
        <begin position="718"/>
        <end position="800"/>
    </location>
</feature>
<keyword evidence="12" id="KW-1185">Reference proteome</keyword>
<evidence type="ECO:0000313" key="12">
    <source>
        <dbReference type="Proteomes" id="UP000789707"/>
    </source>
</evidence>
<dbReference type="SMART" id="SM00316">
    <property type="entry name" value="S1"/>
    <property type="match status" value="1"/>
</dbReference>
<dbReference type="InterPro" id="IPR003029">
    <property type="entry name" value="S1_domain"/>
</dbReference>
<dbReference type="SMART" id="SM00955">
    <property type="entry name" value="RNB"/>
    <property type="match status" value="1"/>
</dbReference>
<feature type="compositionally biased region" description="Gly residues" evidence="9">
    <location>
        <begin position="775"/>
        <end position="787"/>
    </location>
</feature>
<comment type="function">
    <text evidence="8">3'-5' exoribonuclease that releases 5'-nucleoside monophosphates and is involved in maturation of structured RNAs.</text>
</comment>
<dbReference type="InterPro" id="IPR013223">
    <property type="entry name" value="RNase_B_OB_dom"/>
</dbReference>
<dbReference type="Pfam" id="PF00773">
    <property type="entry name" value="RNB"/>
    <property type="match status" value="1"/>
</dbReference>
<dbReference type="HAMAP" id="MF_01895">
    <property type="entry name" value="RNase_R"/>
    <property type="match status" value="1"/>
</dbReference>
<dbReference type="EC" id="3.1.13.1" evidence="8"/>
<comment type="similarity">
    <text evidence="8">Belongs to the RNR ribonuclease family. RNase R subfamily.</text>
</comment>
<proteinExistence type="inferred from homology"/>
<dbReference type="PANTHER" id="PTHR23355:SF9">
    <property type="entry name" value="DIS3-LIKE EXONUCLEASE 2"/>
    <property type="match status" value="1"/>
</dbReference>
<keyword evidence="5 8" id="KW-0378">Hydrolase</keyword>
<dbReference type="NCBIfam" id="TIGR02063">
    <property type="entry name" value="RNase_R"/>
    <property type="match status" value="1"/>
</dbReference>
<evidence type="ECO:0000256" key="9">
    <source>
        <dbReference type="SAM" id="MobiDB-lite"/>
    </source>
</evidence>
<evidence type="ECO:0000256" key="4">
    <source>
        <dbReference type="ARBA" id="ARBA00022722"/>
    </source>
</evidence>
<organism evidence="11 12">
    <name type="scientific">Periweissella fabaria</name>
    <dbReference type="NCBI Taxonomy" id="546157"/>
    <lineage>
        <taxon>Bacteria</taxon>
        <taxon>Bacillati</taxon>
        <taxon>Bacillota</taxon>
        <taxon>Bacilli</taxon>
        <taxon>Lactobacillales</taxon>
        <taxon>Lactobacillaceae</taxon>
        <taxon>Periweissella</taxon>
    </lineage>
</organism>
<comment type="subcellular location">
    <subcellularLocation>
        <location evidence="2 8">Cytoplasm</location>
    </subcellularLocation>
</comment>
<dbReference type="EMBL" id="CAKKNS010000008">
    <property type="protein sequence ID" value="CAH0417298.1"/>
    <property type="molecule type" value="Genomic_DNA"/>
</dbReference>
<dbReference type="RefSeq" id="WP_230097329.1">
    <property type="nucleotide sequence ID" value="NZ_CAKKNS010000008.1"/>
</dbReference>
<dbReference type="InterPro" id="IPR050180">
    <property type="entry name" value="RNR_Ribonuclease"/>
</dbReference>
<dbReference type="CDD" id="cd04471">
    <property type="entry name" value="S1_RNase_R"/>
    <property type="match status" value="1"/>
</dbReference>
<dbReference type="InterPro" id="IPR011805">
    <property type="entry name" value="RNase_R"/>
</dbReference>
<keyword evidence="6 8" id="KW-0269">Exonuclease</keyword>
<evidence type="ECO:0000256" key="8">
    <source>
        <dbReference type="HAMAP-Rule" id="MF_01895"/>
    </source>
</evidence>
<dbReference type="NCBIfam" id="TIGR00358">
    <property type="entry name" value="3_prime_RNase"/>
    <property type="match status" value="1"/>
</dbReference>
<keyword evidence="7 8" id="KW-0694">RNA-binding</keyword>
<dbReference type="InterPro" id="IPR022966">
    <property type="entry name" value="RNase_II/R_CS"/>
</dbReference>
<evidence type="ECO:0000256" key="2">
    <source>
        <dbReference type="ARBA" id="ARBA00004496"/>
    </source>
</evidence>
<dbReference type="PROSITE" id="PS01175">
    <property type="entry name" value="RIBONUCLEASE_II"/>
    <property type="match status" value="1"/>
</dbReference>
<dbReference type="Pfam" id="PF00575">
    <property type="entry name" value="S1"/>
    <property type="match status" value="1"/>
</dbReference>
<dbReference type="InterPro" id="IPR001900">
    <property type="entry name" value="RNase_II/R"/>
</dbReference>
<keyword evidence="3 8" id="KW-0963">Cytoplasm</keyword>
<accession>A0ABN8BIB9</accession>
<dbReference type="SUPFAM" id="SSF50249">
    <property type="entry name" value="Nucleic acid-binding proteins"/>
    <property type="match status" value="4"/>
</dbReference>
<dbReference type="InterPro" id="IPR004476">
    <property type="entry name" value="RNase_II/RNase_R"/>
</dbReference>
<dbReference type="Proteomes" id="UP000789707">
    <property type="component" value="Unassembled WGS sequence"/>
</dbReference>
<dbReference type="PROSITE" id="PS50126">
    <property type="entry name" value="S1"/>
    <property type="match status" value="1"/>
</dbReference>
<feature type="domain" description="S1 motif" evidence="10">
    <location>
        <begin position="633"/>
        <end position="713"/>
    </location>
</feature>
<dbReference type="Pfam" id="PF08206">
    <property type="entry name" value="OB_RNB"/>
    <property type="match status" value="1"/>
</dbReference>
<reference evidence="11 12" key="1">
    <citation type="submission" date="2021-11" db="EMBL/GenBank/DDBJ databases">
        <authorList>
            <person name="Depoorter E."/>
        </authorList>
    </citation>
    <scope>NUCLEOTIDE SEQUENCE [LARGE SCALE GENOMIC DNA]</scope>
    <source>
        <strain evidence="11 12">LMG 24289</strain>
    </source>
</reference>